<sequence>MYNTANDKERKDCTSTGAMSSASTISTKLSVVLPNVSFTSLVRAKLQIRTTSRGPLRSDDTSRPDRRAKFCKQALLVFGGILSHIFHFNITICLRYVVQCDRGLDPEEFWQHGIDRKSYRHLVMHISPRVEEGLQCWSDGRCAPV</sequence>
<evidence type="ECO:0000313" key="2">
    <source>
        <dbReference type="EMBL" id="KAF3771173.1"/>
    </source>
</evidence>
<dbReference type="EMBL" id="MU032344">
    <property type="protein sequence ID" value="KAF3771173.1"/>
    <property type="molecule type" value="Genomic_DNA"/>
</dbReference>
<evidence type="ECO:0000313" key="3">
    <source>
        <dbReference type="Proteomes" id="UP000803844"/>
    </source>
</evidence>
<organism evidence="2 3">
    <name type="scientific">Cryphonectria parasitica (strain ATCC 38755 / EP155)</name>
    <dbReference type="NCBI Taxonomy" id="660469"/>
    <lineage>
        <taxon>Eukaryota</taxon>
        <taxon>Fungi</taxon>
        <taxon>Dikarya</taxon>
        <taxon>Ascomycota</taxon>
        <taxon>Pezizomycotina</taxon>
        <taxon>Sordariomycetes</taxon>
        <taxon>Sordariomycetidae</taxon>
        <taxon>Diaporthales</taxon>
        <taxon>Cryphonectriaceae</taxon>
        <taxon>Cryphonectria-Endothia species complex</taxon>
        <taxon>Cryphonectria</taxon>
    </lineage>
</organism>
<dbReference type="AlphaFoldDB" id="A0A9P4YDT2"/>
<gene>
    <name evidence="2" type="ORF">M406DRAFT_326570</name>
</gene>
<keyword evidence="3" id="KW-1185">Reference proteome</keyword>
<reference evidence="2" key="1">
    <citation type="journal article" date="2020" name="Phytopathology">
        <title>Genome sequence of the chestnut blight fungus Cryphonectria parasitica EP155: A fundamental resource for an archetypical invasive plant pathogen.</title>
        <authorList>
            <person name="Crouch J.A."/>
            <person name="Dawe A."/>
            <person name="Aerts A."/>
            <person name="Barry K."/>
            <person name="Churchill A.C.L."/>
            <person name="Grimwood J."/>
            <person name="Hillman B."/>
            <person name="Milgroom M.G."/>
            <person name="Pangilinan J."/>
            <person name="Smith M."/>
            <person name="Salamov A."/>
            <person name="Schmutz J."/>
            <person name="Yadav J."/>
            <person name="Grigoriev I.V."/>
            <person name="Nuss D."/>
        </authorList>
    </citation>
    <scope>NUCLEOTIDE SEQUENCE</scope>
    <source>
        <strain evidence="2">EP155</strain>
    </source>
</reference>
<dbReference type="GeneID" id="63837233"/>
<accession>A0A9P4YDT2</accession>
<keyword evidence="1" id="KW-0472">Membrane</keyword>
<protein>
    <submittedName>
        <fullName evidence="2">Uncharacterized protein</fullName>
    </submittedName>
</protein>
<keyword evidence="1" id="KW-0812">Transmembrane</keyword>
<comment type="caution">
    <text evidence="2">The sequence shown here is derived from an EMBL/GenBank/DDBJ whole genome shotgun (WGS) entry which is preliminary data.</text>
</comment>
<name>A0A9P4YDT2_CRYP1</name>
<dbReference type="RefSeq" id="XP_040782134.1">
    <property type="nucleotide sequence ID" value="XM_040920104.1"/>
</dbReference>
<proteinExistence type="predicted"/>
<feature type="transmembrane region" description="Helical" evidence="1">
    <location>
        <begin position="75"/>
        <end position="98"/>
    </location>
</feature>
<evidence type="ECO:0000256" key="1">
    <source>
        <dbReference type="SAM" id="Phobius"/>
    </source>
</evidence>
<dbReference type="Proteomes" id="UP000803844">
    <property type="component" value="Unassembled WGS sequence"/>
</dbReference>
<keyword evidence="1" id="KW-1133">Transmembrane helix</keyword>